<comment type="caution">
    <text evidence="5">The sequence shown here is derived from an EMBL/GenBank/DDBJ whole genome shotgun (WGS) entry which is preliminary data.</text>
</comment>
<dbReference type="EMBL" id="JADBJN010000002">
    <property type="protein sequence ID" value="KAG5679181.1"/>
    <property type="molecule type" value="Genomic_DNA"/>
</dbReference>
<protein>
    <recommendedName>
        <fullName evidence="4">Strictosidine synthase conserved region domain-containing protein</fullName>
    </recommendedName>
</protein>
<dbReference type="Pfam" id="PF03088">
    <property type="entry name" value="Str_synth"/>
    <property type="match status" value="1"/>
</dbReference>
<comment type="similarity">
    <text evidence="1">Belongs to the strictosidine synthase family.</text>
</comment>
<dbReference type="AlphaFoldDB" id="A0A9J6CBA1"/>
<evidence type="ECO:0000259" key="4">
    <source>
        <dbReference type="Pfam" id="PF03088"/>
    </source>
</evidence>
<sequence length="388" mass="43656">MDDLGIIGVLGAFFVEQVKVLKGPLAINSLLNNAERLYEGLLDAPEHIIERNKELYVSLRTNEVVKIADNKIKTIVNFGKSCYNAEPYELIPCGRPLGMNFDTLGNNLIVMHSYDGIYEVNLDSGDKKLLVSRDTIIGKDNPRTCKLFNSVAVAKNGDIYFTHSSSEYEIDKVMQTGSCNPSGRLIKFSRDSKKLDVLVDKLWFANGLVISPNEDFIIFAESHRQKLSKHWIAGEKKGQTENFLNLPGAPDNLSSNKNGFLIAMPVIADENHPLLTYLLAPRPLIRKFLARFFELTLMPFKFVNSIYPNPITINIVNKFGTMDMLSFIIPKHRAVIHVDWNGNILKTYHGTDDSTASLTHAIEIDNYLYLGSVVTDYIGRVQIKNDKN</sequence>
<dbReference type="PANTHER" id="PTHR10426">
    <property type="entry name" value="STRICTOSIDINE SYNTHASE-RELATED"/>
    <property type="match status" value="1"/>
</dbReference>
<name>A0A9J6CBA1_POLVA</name>
<evidence type="ECO:0000256" key="2">
    <source>
        <dbReference type="ARBA" id="ARBA00022553"/>
    </source>
</evidence>
<dbReference type="InterPro" id="IPR018119">
    <property type="entry name" value="Strictosidine_synth_cons-reg"/>
</dbReference>
<dbReference type="SUPFAM" id="SSF63829">
    <property type="entry name" value="Calcium-dependent phosphotriesterase"/>
    <property type="match status" value="1"/>
</dbReference>
<dbReference type="InterPro" id="IPR011042">
    <property type="entry name" value="6-blade_b-propeller_TolB-like"/>
</dbReference>
<evidence type="ECO:0000313" key="6">
    <source>
        <dbReference type="Proteomes" id="UP001107558"/>
    </source>
</evidence>
<organism evidence="5 6">
    <name type="scientific">Polypedilum vanderplanki</name>
    <name type="common">Sleeping chironomid midge</name>
    <dbReference type="NCBI Taxonomy" id="319348"/>
    <lineage>
        <taxon>Eukaryota</taxon>
        <taxon>Metazoa</taxon>
        <taxon>Ecdysozoa</taxon>
        <taxon>Arthropoda</taxon>
        <taxon>Hexapoda</taxon>
        <taxon>Insecta</taxon>
        <taxon>Pterygota</taxon>
        <taxon>Neoptera</taxon>
        <taxon>Endopterygota</taxon>
        <taxon>Diptera</taxon>
        <taxon>Nematocera</taxon>
        <taxon>Chironomoidea</taxon>
        <taxon>Chironomidae</taxon>
        <taxon>Chironominae</taxon>
        <taxon>Polypedilum</taxon>
        <taxon>Polypedilum</taxon>
    </lineage>
</organism>
<gene>
    <name evidence="5" type="ORF">PVAND_008770</name>
</gene>
<dbReference type="Gene3D" id="2.120.10.30">
    <property type="entry name" value="TolB, C-terminal domain"/>
    <property type="match status" value="1"/>
</dbReference>
<keyword evidence="6" id="KW-1185">Reference proteome</keyword>
<accession>A0A9J6CBA1</accession>
<keyword evidence="3" id="KW-0325">Glycoprotein</keyword>
<feature type="domain" description="Strictosidine synthase conserved region" evidence="4">
    <location>
        <begin position="149"/>
        <end position="234"/>
    </location>
</feature>
<dbReference type="Proteomes" id="UP001107558">
    <property type="component" value="Chromosome 2"/>
</dbReference>
<dbReference type="GO" id="GO:0012505">
    <property type="term" value="C:endomembrane system"/>
    <property type="evidence" value="ECO:0007669"/>
    <property type="project" value="TreeGrafter"/>
</dbReference>
<evidence type="ECO:0000256" key="3">
    <source>
        <dbReference type="ARBA" id="ARBA00023180"/>
    </source>
</evidence>
<proteinExistence type="inferred from homology"/>
<dbReference type="GO" id="GO:0016787">
    <property type="term" value="F:hydrolase activity"/>
    <property type="evidence" value="ECO:0007669"/>
    <property type="project" value="TreeGrafter"/>
</dbReference>
<evidence type="ECO:0000313" key="5">
    <source>
        <dbReference type="EMBL" id="KAG5679181.1"/>
    </source>
</evidence>
<dbReference type="PANTHER" id="PTHR10426:SF88">
    <property type="entry name" value="ADIPOCYTE PLASMA MEMBRANE-ASSOCIATED PROTEIN HEMOMUCIN-RELATED"/>
    <property type="match status" value="1"/>
</dbReference>
<reference evidence="5" key="1">
    <citation type="submission" date="2021-03" db="EMBL/GenBank/DDBJ databases">
        <title>Chromosome level genome of the anhydrobiotic midge Polypedilum vanderplanki.</title>
        <authorList>
            <person name="Yoshida Y."/>
            <person name="Kikawada T."/>
            <person name="Gusev O."/>
        </authorList>
    </citation>
    <scope>NUCLEOTIDE SEQUENCE</scope>
    <source>
        <strain evidence="5">NIAS01</strain>
        <tissue evidence="5">Whole body or cell culture</tissue>
    </source>
</reference>
<keyword evidence="2" id="KW-0597">Phosphoprotein</keyword>
<evidence type="ECO:0000256" key="1">
    <source>
        <dbReference type="ARBA" id="ARBA00009191"/>
    </source>
</evidence>
<dbReference type="OrthoDB" id="5307922at2759"/>